<dbReference type="EMBL" id="CP067341">
    <property type="protein sequence ID" value="QQP14396.1"/>
    <property type="molecule type" value="Genomic_DNA"/>
</dbReference>
<name>A0ABX7AX92_9BACI</name>
<protein>
    <submittedName>
        <fullName evidence="1">Uncharacterized protein</fullName>
    </submittedName>
</protein>
<evidence type="ECO:0000313" key="1">
    <source>
        <dbReference type="EMBL" id="QQP14396.1"/>
    </source>
</evidence>
<dbReference type="Proteomes" id="UP000596049">
    <property type="component" value="Chromosome"/>
</dbReference>
<sequence>MKKHAEYLFEALDEEALEEDISIEVMDISDSLGLPDMAASKGTTVCCSCCVVCCCCGTE</sequence>
<dbReference type="Pfam" id="PF19409">
    <property type="entry name" value="Thiopep_pre"/>
    <property type="match status" value="1"/>
</dbReference>
<keyword evidence="2" id="KW-1185">Reference proteome</keyword>
<accession>A0ABX7AX92</accession>
<evidence type="ECO:0000313" key="2">
    <source>
        <dbReference type="Proteomes" id="UP000596049"/>
    </source>
</evidence>
<organism evidence="1 2">
    <name type="scientific">Lysinibacillus agricola</name>
    <dbReference type="NCBI Taxonomy" id="2590012"/>
    <lineage>
        <taxon>Bacteria</taxon>
        <taxon>Bacillati</taxon>
        <taxon>Bacillota</taxon>
        <taxon>Bacilli</taxon>
        <taxon>Bacillales</taxon>
        <taxon>Bacillaceae</taxon>
        <taxon>Lysinibacillus</taxon>
    </lineage>
</organism>
<reference evidence="1 2" key="1">
    <citation type="submission" date="2020-01" db="EMBL/GenBank/DDBJ databases">
        <authorList>
            <person name="Liu G."/>
            <person name="Liu B."/>
        </authorList>
    </citation>
    <scope>NUCLEOTIDE SEQUENCE [LARGE SCALE GENOMIC DNA]</scope>
    <source>
        <strain evidence="1 2">FJAT-51161</strain>
    </source>
</reference>
<dbReference type="RefSeq" id="WP_053593006.1">
    <property type="nucleotide sequence ID" value="NZ_CP067341.1"/>
</dbReference>
<gene>
    <name evidence="1" type="ORF">FJQ98_10475</name>
</gene>
<proteinExistence type="predicted"/>